<evidence type="ECO:0000256" key="8">
    <source>
        <dbReference type="ARBA" id="ARBA00022832"/>
    </source>
</evidence>
<dbReference type="SUPFAM" id="SSF49723">
    <property type="entry name" value="Lipase/lipooxygenase domain (PLAT/LH2 domain)"/>
    <property type="match status" value="1"/>
</dbReference>
<comment type="function">
    <text evidence="15">Plant lipoxygenase may be involved in a number of diverse aspects of plant physiology including growth and development, pest resistance, and senescence or responses to wounding. It catalyzes the hydroperoxidation of lipids containing a cis,cis-1,4-pentadiene structure.</text>
</comment>
<evidence type="ECO:0000313" key="24">
    <source>
        <dbReference type="EnsemblPlants" id="AET01650"/>
    </source>
</evidence>
<evidence type="ECO:0000259" key="20">
    <source>
        <dbReference type="PROSITE" id="PS50095"/>
    </source>
</evidence>
<dbReference type="FunFam" id="3.10.450.60:FF:000002">
    <property type="entry name" value="Lipoxygenase"/>
    <property type="match status" value="1"/>
</dbReference>
<name>G7LIA0_MEDTR</name>
<dbReference type="SUPFAM" id="SSF48484">
    <property type="entry name" value="Lipoxigenase"/>
    <property type="match status" value="1"/>
</dbReference>
<dbReference type="InterPro" id="IPR020834">
    <property type="entry name" value="LipOase_CS"/>
</dbReference>
<dbReference type="InterPro" id="IPR042057">
    <property type="entry name" value="Lipoxy_PLAT/LH2"/>
</dbReference>
<evidence type="ECO:0000313" key="22">
    <source>
        <dbReference type="EMBL" id="AET01650.1"/>
    </source>
</evidence>
<evidence type="ECO:0000256" key="6">
    <source>
        <dbReference type="ARBA" id="ARBA00022723"/>
    </source>
</evidence>
<dbReference type="EC" id="1.13.11.-" evidence="18"/>
<keyword evidence="8" id="KW-0276">Fatty acid metabolism</keyword>
<dbReference type="PaxDb" id="3880-AET01650"/>
<evidence type="ECO:0000313" key="26">
    <source>
        <dbReference type="Proteomes" id="UP000265566"/>
    </source>
</evidence>
<dbReference type="EMBL" id="CM001224">
    <property type="protein sequence ID" value="AET01650.1"/>
    <property type="molecule type" value="Genomic_DNA"/>
</dbReference>
<reference evidence="24" key="3">
    <citation type="submission" date="2015-04" db="UniProtKB">
        <authorList>
            <consortium name="EnsemblPlants"/>
        </authorList>
    </citation>
    <scope>IDENTIFICATION</scope>
    <source>
        <strain evidence="24">cv. Jemalong A17</strain>
    </source>
</reference>
<keyword evidence="4" id="KW-0963">Cytoplasm</keyword>
<dbReference type="InterPro" id="IPR036226">
    <property type="entry name" value="LipOase_C_sf"/>
</dbReference>
<dbReference type="InterPro" id="IPR020833">
    <property type="entry name" value="LipOase_Fe_BS"/>
</dbReference>
<dbReference type="UniPathway" id="UPA00382"/>
<dbReference type="eggNOG" id="ENOG502QQSP">
    <property type="taxonomic scope" value="Eukaryota"/>
</dbReference>
<evidence type="ECO:0000256" key="9">
    <source>
        <dbReference type="ARBA" id="ARBA00022964"/>
    </source>
</evidence>
<dbReference type="InterPro" id="IPR001024">
    <property type="entry name" value="PLAT/LH2_dom"/>
</dbReference>
<keyword evidence="6 17" id="KW-0479">Metal-binding</keyword>
<dbReference type="HOGENOM" id="CLU_004282_0_0_1"/>
<reference evidence="23" key="5">
    <citation type="journal article" date="2018" name="Nat. Plants">
        <title>Whole-genome landscape of Medicago truncatula symbiotic genes.</title>
        <authorList>
            <person name="Pecrix Y."/>
            <person name="Gamas P."/>
            <person name="Carrere S."/>
        </authorList>
    </citation>
    <scope>NUCLEOTIDE SEQUENCE</scope>
    <source>
        <tissue evidence="23">Leaves</tissue>
    </source>
</reference>
<dbReference type="InterPro" id="IPR000907">
    <property type="entry name" value="LipOase"/>
</dbReference>
<reference evidence="22 25" key="1">
    <citation type="journal article" date="2011" name="Nature">
        <title>The Medicago genome provides insight into the evolution of rhizobial symbioses.</title>
        <authorList>
            <person name="Young N.D."/>
            <person name="Debelle F."/>
            <person name="Oldroyd G.E."/>
            <person name="Geurts R."/>
            <person name="Cannon S.B."/>
            <person name="Udvardi M.K."/>
            <person name="Benedito V.A."/>
            <person name="Mayer K.F."/>
            <person name="Gouzy J."/>
            <person name="Schoof H."/>
            <person name="Van de Peer Y."/>
            <person name="Proost S."/>
            <person name="Cook D.R."/>
            <person name="Meyers B.C."/>
            <person name="Spannagl M."/>
            <person name="Cheung F."/>
            <person name="De Mita S."/>
            <person name="Krishnakumar V."/>
            <person name="Gundlach H."/>
            <person name="Zhou S."/>
            <person name="Mudge J."/>
            <person name="Bharti A.K."/>
            <person name="Murray J.D."/>
            <person name="Naoumkina M.A."/>
            <person name="Rosen B."/>
            <person name="Silverstein K.A."/>
            <person name="Tang H."/>
            <person name="Rombauts S."/>
            <person name="Zhao P.X."/>
            <person name="Zhou P."/>
            <person name="Barbe V."/>
            <person name="Bardou P."/>
            <person name="Bechner M."/>
            <person name="Bellec A."/>
            <person name="Berger A."/>
            <person name="Berges H."/>
            <person name="Bidwell S."/>
            <person name="Bisseling T."/>
            <person name="Choisne N."/>
            <person name="Couloux A."/>
            <person name="Denny R."/>
            <person name="Deshpande S."/>
            <person name="Dai X."/>
            <person name="Doyle J.J."/>
            <person name="Dudez A.M."/>
            <person name="Farmer A.D."/>
            <person name="Fouteau S."/>
            <person name="Franken C."/>
            <person name="Gibelin C."/>
            <person name="Gish J."/>
            <person name="Goldstein S."/>
            <person name="Gonzalez A.J."/>
            <person name="Green P.J."/>
            <person name="Hallab A."/>
            <person name="Hartog M."/>
            <person name="Hua A."/>
            <person name="Humphray S.J."/>
            <person name="Jeong D.H."/>
            <person name="Jing Y."/>
            <person name="Jocker A."/>
            <person name="Kenton S.M."/>
            <person name="Kim D.J."/>
            <person name="Klee K."/>
            <person name="Lai H."/>
            <person name="Lang C."/>
            <person name="Lin S."/>
            <person name="Macmil S.L."/>
            <person name="Magdelenat G."/>
            <person name="Matthews L."/>
            <person name="McCorrison J."/>
            <person name="Monaghan E.L."/>
            <person name="Mun J.H."/>
            <person name="Najar F.Z."/>
            <person name="Nicholson C."/>
            <person name="Noirot C."/>
            <person name="O'Bleness M."/>
            <person name="Paule C.R."/>
            <person name="Poulain J."/>
            <person name="Prion F."/>
            <person name="Qin B."/>
            <person name="Qu C."/>
            <person name="Retzel E.F."/>
            <person name="Riddle C."/>
            <person name="Sallet E."/>
            <person name="Samain S."/>
            <person name="Samson N."/>
            <person name="Sanders I."/>
            <person name="Saurat O."/>
            <person name="Scarpelli C."/>
            <person name="Schiex T."/>
            <person name="Segurens B."/>
            <person name="Severin A.J."/>
            <person name="Sherrier D.J."/>
            <person name="Shi R."/>
            <person name="Sims S."/>
            <person name="Singer S.R."/>
            <person name="Sinharoy S."/>
            <person name="Sterck L."/>
            <person name="Viollet A."/>
            <person name="Wang B.B."/>
            <person name="Wang K."/>
            <person name="Wang M."/>
            <person name="Wang X."/>
            <person name="Warfsmann J."/>
            <person name="Weissenbach J."/>
            <person name="White D.D."/>
            <person name="White J.D."/>
            <person name="Wiley G.B."/>
            <person name="Wincker P."/>
            <person name="Xing Y."/>
            <person name="Yang L."/>
            <person name="Yao Z."/>
            <person name="Ying F."/>
            <person name="Zhai J."/>
            <person name="Zhou L."/>
            <person name="Zuber A."/>
            <person name="Denarie J."/>
            <person name="Dixon R.A."/>
            <person name="May G.D."/>
            <person name="Schwartz D.C."/>
            <person name="Rogers J."/>
            <person name="Quetier F."/>
            <person name="Town C.D."/>
            <person name="Roe B.A."/>
        </authorList>
    </citation>
    <scope>NUCLEOTIDE SEQUENCE [LARGE SCALE GENOMIC DNA]</scope>
    <source>
        <strain evidence="22">A17</strain>
        <strain evidence="24 25">cv. Jemalong A17</strain>
    </source>
</reference>
<keyword evidence="25" id="KW-1185">Reference proteome</keyword>
<dbReference type="GO" id="GO:0016702">
    <property type="term" value="F:oxidoreductase activity, acting on single donors with incorporation of molecular oxygen, incorporation of two atoms of oxygen"/>
    <property type="evidence" value="ECO:0000318"/>
    <property type="project" value="GO_Central"/>
</dbReference>
<dbReference type="STRING" id="3880.G7LIA0"/>
<evidence type="ECO:0000313" key="23">
    <source>
        <dbReference type="EMBL" id="RHN39353.1"/>
    </source>
</evidence>
<dbReference type="Gramene" id="rna45367">
    <property type="protein sequence ID" value="RHN39353.1"/>
    <property type="gene ID" value="gene45367"/>
</dbReference>
<dbReference type="GO" id="GO:0006633">
    <property type="term" value="P:fatty acid biosynthetic process"/>
    <property type="evidence" value="ECO:0007669"/>
    <property type="project" value="UniProtKB-KW"/>
</dbReference>
<keyword evidence="5 18" id="KW-0444">Lipid biosynthesis</keyword>
<dbReference type="PROSITE" id="PS00081">
    <property type="entry name" value="LIPOXYGENASE_2"/>
    <property type="match status" value="1"/>
</dbReference>
<protein>
    <recommendedName>
        <fullName evidence="18">Lipoxygenase</fullName>
        <ecNumber evidence="18">1.13.11.-</ecNumber>
    </recommendedName>
</protein>
<dbReference type="SMART" id="SM00308">
    <property type="entry name" value="LH2"/>
    <property type="match status" value="1"/>
</dbReference>
<evidence type="ECO:0000256" key="18">
    <source>
        <dbReference type="RuleBase" id="RU003975"/>
    </source>
</evidence>
<evidence type="ECO:0000256" key="12">
    <source>
        <dbReference type="ARBA" id="ARBA00023098"/>
    </source>
</evidence>
<dbReference type="Gene3D" id="2.60.60.20">
    <property type="entry name" value="PLAT/LH2 domain"/>
    <property type="match status" value="1"/>
</dbReference>
<keyword evidence="9 17" id="KW-0223">Dioxygenase</keyword>
<feature type="region of interest" description="Disordered" evidence="19">
    <location>
        <begin position="221"/>
        <end position="255"/>
    </location>
</feature>
<dbReference type="Gene3D" id="4.10.372.10">
    <property type="entry name" value="Lipoxygenase-1, Domain 3"/>
    <property type="match status" value="1"/>
</dbReference>
<dbReference type="EnsemblPlants" id="AET01650">
    <property type="protein sequence ID" value="AET01650"/>
    <property type="gene ID" value="MTR_8g018430"/>
</dbReference>
<dbReference type="FunFam" id="4.10.375.10:FF:000001">
    <property type="entry name" value="Lipoxygenase"/>
    <property type="match status" value="1"/>
</dbReference>
<evidence type="ECO:0000256" key="2">
    <source>
        <dbReference type="ARBA" id="ARBA00004496"/>
    </source>
</evidence>
<keyword evidence="10 17" id="KW-0560">Oxidoreductase</keyword>
<evidence type="ECO:0000256" key="7">
    <source>
        <dbReference type="ARBA" id="ARBA00022767"/>
    </source>
</evidence>
<dbReference type="PRINTS" id="PR00468">
    <property type="entry name" value="PLTLPOXGNASE"/>
</dbReference>
<dbReference type="InterPro" id="IPR001246">
    <property type="entry name" value="LipOase_plant"/>
</dbReference>
<dbReference type="PRINTS" id="PR00087">
    <property type="entry name" value="LIPOXYGENASE"/>
</dbReference>
<comment type="cofactor">
    <cofactor evidence="1 17">
        <name>Fe cation</name>
        <dbReference type="ChEBI" id="CHEBI:24875"/>
    </cofactor>
</comment>
<dbReference type="PROSITE" id="PS51393">
    <property type="entry name" value="LIPOXYGENASE_3"/>
    <property type="match status" value="1"/>
</dbReference>
<evidence type="ECO:0000256" key="1">
    <source>
        <dbReference type="ARBA" id="ARBA00001962"/>
    </source>
</evidence>
<feature type="compositionally biased region" description="Basic residues" evidence="19">
    <location>
        <begin position="237"/>
        <end position="246"/>
    </location>
</feature>
<dbReference type="KEGG" id="mtr:11423970"/>
<evidence type="ECO:0000259" key="21">
    <source>
        <dbReference type="PROSITE" id="PS51393"/>
    </source>
</evidence>
<reference evidence="22 25" key="2">
    <citation type="journal article" date="2014" name="BMC Genomics">
        <title>An improved genome release (version Mt4.0) for the model legume Medicago truncatula.</title>
        <authorList>
            <person name="Tang H."/>
            <person name="Krishnakumar V."/>
            <person name="Bidwell S."/>
            <person name="Rosen B."/>
            <person name="Chan A."/>
            <person name="Zhou S."/>
            <person name="Gentzbittel L."/>
            <person name="Childs K.L."/>
            <person name="Yandell M."/>
            <person name="Gundlach H."/>
            <person name="Mayer K.F."/>
            <person name="Schwartz D.C."/>
            <person name="Town C.D."/>
        </authorList>
    </citation>
    <scope>GENOME REANNOTATION</scope>
    <source>
        <strain evidence="24 25">cv. Jemalong A17</strain>
    </source>
</reference>
<evidence type="ECO:0000256" key="17">
    <source>
        <dbReference type="RuleBase" id="RU003974"/>
    </source>
</evidence>
<feature type="domain" description="Lipoxygenase" evidence="21">
    <location>
        <begin position="169"/>
        <end position="861"/>
    </location>
</feature>
<evidence type="ECO:0000256" key="5">
    <source>
        <dbReference type="ARBA" id="ARBA00022516"/>
    </source>
</evidence>
<dbReference type="Gene3D" id="3.10.450.60">
    <property type="match status" value="1"/>
</dbReference>
<dbReference type="EMBL" id="PSQE01000008">
    <property type="protein sequence ID" value="RHN39353.1"/>
    <property type="molecule type" value="Genomic_DNA"/>
</dbReference>
<dbReference type="Proteomes" id="UP000002051">
    <property type="component" value="Chromosome 8"/>
</dbReference>
<evidence type="ECO:0000256" key="13">
    <source>
        <dbReference type="ARBA" id="ARBA00023160"/>
    </source>
</evidence>
<dbReference type="PROSITE" id="PS50095">
    <property type="entry name" value="PLAT"/>
    <property type="match status" value="1"/>
</dbReference>
<comment type="caution">
    <text evidence="16">Lacks conserved residue(s) required for the propagation of feature annotation.</text>
</comment>
<accession>G7LIA0</accession>
<evidence type="ECO:0000256" key="10">
    <source>
        <dbReference type="ARBA" id="ARBA00023002"/>
    </source>
</evidence>
<keyword evidence="11 17" id="KW-0408">Iron</keyword>
<evidence type="ECO:0000256" key="4">
    <source>
        <dbReference type="ARBA" id="ARBA00022490"/>
    </source>
</evidence>
<dbReference type="Gene3D" id="1.20.245.10">
    <property type="entry name" value="Lipoxygenase-1, Domain 5"/>
    <property type="match status" value="1"/>
</dbReference>
<dbReference type="GO" id="GO:0005737">
    <property type="term" value="C:cytoplasm"/>
    <property type="evidence" value="ECO:0007669"/>
    <property type="project" value="UniProtKB-SubCell"/>
</dbReference>
<comment type="catalytic activity">
    <reaction evidence="14">
        <text>(9Z,12Z)-octadecadienoate + O2 = (9S)-hydroperoxy-(10E,12Z)-octadecadienoate</text>
        <dbReference type="Rhea" id="RHEA:30291"/>
        <dbReference type="ChEBI" id="CHEBI:15379"/>
        <dbReference type="ChEBI" id="CHEBI:30245"/>
        <dbReference type="ChEBI" id="CHEBI:60955"/>
        <dbReference type="EC" id="1.13.11.58"/>
    </reaction>
</comment>
<evidence type="ECO:0000313" key="25">
    <source>
        <dbReference type="Proteomes" id="UP000002051"/>
    </source>
</evidence>
<keyword evidence="13 18" id="KW-0275">Fatty acid biosynthesis</keyword>
<dbReference type="GO" id="GO:0031408">
    <property type="term" value="P:oxylipin biosynthetic process"/>
    <property type="evidence" value="ECO:0007669"/>
    <property type="project" value="UniProtKB-UniRule"/>
</dbReference>
<dbReference type="GO" id="GO:1990136">
    <property type="term" value="F:linoleate 9S-lipoxygenase activity"/>
    <property type="evidence" value="ECO:0007669"/>
    <property type="project" value="UniProtKB-EC"/>
</dbReference>
<evidence type="ECO:0000256" key="14">
    <source>
        <dbReference type="ARBA" id="ARBA00036508"/>
    </source>
</evidence>
<dbReference type="Pfam" id="PF00305">
    <property type="entry name" value="Lipoxygenase"/>
    <property type="match status" value="1"/>
</dbReference>
<dbReference type="Proteomes" id="UP000265566">
    <property type="component" value="Chromosome 8"/>
</dbReference>
<gene>
    <name evidence="24" type="primary">11423970</name>
    <name evidence="22" type="ordered locus">MTR_8g018430</name>
    <name evidence="23" type="ORF">MtrunA17_Chr8g0342891</name>
</gene>
<proteinExistence type="inferred from homology"/>
<evidence type="ECO:0000256" key="15">
    <source>
        <dbReference type="ARBA" id="ARBA00055127"/>
    </source>
</evidence>
<organism evidence="22 25">
    <name type="scientific">Medicago truncatula</name>
    <name type="common">Barrel medic</name>
    <name type="synonym">Medicago tribuloides</name>
    <dbReference type="NCBI Taxonomy" id="3880"/>
    <lineage>
        <taxon>Eukaryota</taxon>
        <taxon>Viridiplantae</taxon>
        <taxon>Streptophyta</taxon>
        <taxon>Embryophyta</taxon>
        <taxon>Tracheophyta</taxon>
        <taxon>Spermatophyta</taxon>
        <taxon>Magnoliopsida</taxon>
        <taxon>eudicotyledons</taxon>
        <taxon>Gunneridae</taxon>
        <taxon>Pentapetalae</taxon>
        <taxon>rosids</taxon>
        <taxon>fabids</taxon>
        <taxon>Fabales</taxon>
        <taxon>Fabaceae</taxon>
        <taxon>Papilionoideae</taxon>
        <taxon>50 kb inversion clade</taxon>
        <taxon>NPAAA clade</taxon>
        <taxon>Hologalegina</taxon>
        <taxon>IRL clade</taxon>
        <taxon>Trifolieae</taxon>
        <taxon>Medicago</taxon>
    </lineage>
</organism>
<dbReference type="PANTHER" id="PTHR11771">
    <property type="entry name" value="LIPOXYGENASE"/>
    <property type="match status" value="1"/>
</dbReference>
<keyword evidence="12" id="KW-0443">Lipid metabolism</keyword>
<dbReference type="Gene3D" id="4.10.375.10">
    <property type="entry name" value="Lipoxygenase-1, Domain 2"/>
    <property type="match status" value="1"/>
</dbReference>
<dbReference type="GO" id="GO:0034440">
    <property type="term" value="P:lipid oxidation"/>
    <property type="evidence" value="ECO:0000318"/>
    <property type="project" value="GO_Central"/>
</dbReference>
<dbReference type="AlphaFoldDB" id="G7LIA0"/>
<dbReference type="CDD" id="cd01751">
    <property type="entry name" value="PLAT_LH2"/>
    <property type="match status" value="1"/>
</dbReference>
<dbReference type="Pfam" id="PF01477">
    <property type="entry name" value="PLAT"/>
    <property type="match status" value="1"/>
</dbReference>
<evidence type="ECO:0000256" key="3">
    <source>
        <dbReference type="ARBA" id="ARBA00009419"/>
    </source>
</evidence>
<dbReference type="GO" id="GO:0005506">
    <property type="term" value="F:iron ion binding"/>
    <property type="evidence" value="ECO:0007669"/>
    <property type="project" value="UniProtKB-ARBA"/>
</dbReference>
<keyword evidence="7 18" id="KW-0925">Oxylipin biosynthesis</keyword>
<comment type="subcellular location">
    <subcellularLocation>
        <location evidence="2">Cytoplasm</location>
    </subcellularLocation>
</comment>
<feature type="domain" description="PLAT" evidence="20">
    <location>
        <begin position="41"/>
        <end position="166"/>
    </location>
</feature>
<evidence type="ECO:0000256" key="11">
    <source>
        <dbReference type="ARBA" id="ARBA00023004"/>
    </source>
</evidence>
<dbReference type="PROSITE" id="PS00711">
    <property type="entry name" value="LIPOXYGENASE_1"/>
    <property type="match status" value="1"/>
</dbReference>
<evidence type="ECO:0000256" key="16">
    <source>
        <dbReference type="PROSITE-ProRule" id="PRU00152"/>
    </source>
</evidence>
<reference evidence="26" key="4">
    <citation type="journal article" date="2018" name="Nat. Plants">
        <title>Whole-genome landscape of Medicago truncatula symbiotic genes.</title>
        <authorList>
            <person name="Pecrix Y."/>
            <person name="Staton S.E."/>
            <person name="Sallet E."/>
            <person name="Lelandais-Briere C."/>
            <person name="Moreau S."/>
            <person name="Carrere S."/>
            <person name="Blein T."/>
            <person name="Jardinaud M.F."/>
            <person name="Latrasse D."/>
            <person name="Zouine M."/>
            <person name="Zahm M."/>
            <person name="Kreplak J."/>
            <person name="Mayjonade B."/>
            <person name="Satge C."/>
            <person name="Perez M."/>
            <person name="Cauet S."/>
            <person name="Marande W."/>
            <person name="Chantry-Darmon C."/>
            <person name="Lopez-Roques C."/>
            <person name="Bouchez O."/>
            <person name="Berard A."/>
            <person name="Debelle F."/>
            <person name="Munos S."/>
            <person name="Bendahmane A."/>
            <person name="Berges H."/>
            <person name="Niebel A."/>
            <person name="Buitink J."/>
            <person name="Frugier F."/>
            <person name="Benhamed M."/>
            <person name="Crespi M."/>
            <person name="Gouzy J."/>
            <person name="Gamas P."/>
        </authorList>
    </citation>
    <scope>NUCLEOTIDE SEQUENCE [LARGE SCALE GENOMIC DNA]</scope>
    <source>
        <strain evidence="26">cv. Jemalong A17</strain>
    </source>
</reference>
<comment type="pathway">
    <text evidence="18">Lipid metabolism; oxylipin biosynthesis.</text>
</comment>
<dbReference type="InterPro" id="IPR013819">
    <property type="entry name" value="LipOase_C"/>
</dbReference>
<dbReference type="FunFam" id="1.20.245.10:FF:000002">
    <property type="entry name" value="Lipoxygenase"/>
    <property type="match status" value="1"/>
</dbReference>
<dbReference type="OrthoDB" id="407298at2759"/>
<comment type="similarity">
    <text evidence="3 17">Belongs to the lipoxygenase family.</text>
</comment>
<dbReference type="InterPro" id="IPR036392">
    <property type="entry name" value="PLAT/LH2_dom_sf"/>
</dbReference>
<dbReference type="OMA" id="WSLHDQA"/>
<sequence length="861" mass="97619">MFTNPFHRSQKVKGTVILMHRNVLDINALTAGLNVTGGFKVLGNLTCSIIDTYASILCSSVALRLISATSADESGKGKVGKRSFLEGFVTSAPILGAGQSAYKVHFEWDSEMGIPGAFYIENFMLGEFFLVSLTLEDIPNHGTINFVCNSWIYNCRKYKTERIFFANKTYLPSETPPPLVYYRQEELNTLRGDGTGERKEWERIYDYDVYNDVGDPDKKASLARPVIGGSNTLPYPRRGRTGRKPAKKDPKSERRSEYIYLPRDESFGHLKSSDFLVYILKSVSQNVIPQLQSAITLQFNKPEFNSFDDVRSFYDGGIKLPTSTLSKLSPIPFFKELFRTDGESALKFPPPKVIKVNQSGWMTDEEFTREMIAGVNPHIIKRIQEFPPKSKLDRQLYGDNTSTITKEQLQQNMGGITVEQAIQTNKLYILDYHDSLYPYLRKINAADTKAYATRTFLFLQNDGTLKPLAIELSSPHPQADSFGPVSDIYLPASEGVEASIWLLAKAYVVVNDSCHHQLISHWLNTHAVVEPFIIATNRHLSVVHPIHKLLLPHYRDTMNINALARNVLVNAEGVIEKTFLMGSYSLELSAVLYKDWNFKEQGLPNDLLKRGVAVKDPSSPHGLRLLIEDYPYAADGLEIWAVIKSWVEEYVNFYYKSDANIGQDSELQAFWKELVEVGHGDLKNAKWWVKMQTRTELIDSCTTLIWIASALHAAVNFGQYPYGGYILNRPTKSRRLMPKKGSPEYDELSKNYQKAFLRTITPKDDTLTDLTIIEVLSRHASDEQYLGQRIEGDLWTSDSQPLEAFKRFGTKLAEIEQKLTQRNNDETLRNRYGPVKMPYTLLYPSSEEGLTCRGIPNSISI</sequence>
<dbReference type="InterPro" id="IPR027433">
    <property type="entry name" value="Lipoxygenase_dom_3"/>
</dbReference>
<evidence type="ECO:0000256" key="19">
    <source>
        <dbReference type="SAM" id="MobiDB-lite"/>
    </source>
</evidence>